<dbReference type="AlphaFoldDB" id="A0A426ZFM1"/>
<sequence length="102" mass="11660">MHRVYAIGNSPRVSRKLTEGIGSLPGWCKRVRQKKIEICWKIIGGSPKACREFGLCGAFRREFVRRFTEGIRKLARNTLGDHQGEDQKTCRKYTGGYRIGES</sequence>
<gene>
    <name evidence="1" type="ORF">B296_00005386</name>
</gene>
<name>A0A426ZFM1_ENSVE</name>
<comment type="caution">
    <text evidence="1">The sequence shown here is derived from an EMBL/GenBank/DDBJ whole genome shotgun (WGS) entry which is preliminary data.</text>
</comment>
<proteinExistence type="predicted"/>
<evidence type="ECO:0000313" key="1">
    <source>
        <dbReference type="EMBL" id="RRT62775.1"/>
    </source>
</evidence>
<protein>
    <submittedName>
        <fullName evidence="1">Uncharacterized protein</fullName>
    </submittedName>
</protein>
<organism evidence="1 2">
    <name type="scientific">Ensete ventricosum</name>
    <name type="common">Abyssinian banana</name>
    <name type="synonym">Musa ensete</name>
    <dbReference type="NCBI Taxonomy" id="4639"/>
    <lineage>
        <taxon>Eukaryota</taxon>
        <taxon>Viridiplantae</taxon>
        <taxon>Streptophyta</taxon>
        <taxon>Embryophyta</taxon>
        <taxon>Tracheophyta</taxon>
        <taxon>Spermatophyta</taxon>
        <taxon>Magnoliopsida</taxon>
        <taxon>Liliopsida</taxon>
        <taxon>Zingiberales</taxon>
        <taxon>Musaceae</taxon>
        <taxon>Ensete</taxon>
    </lineage>
</organism>
<accession>A0A426ZFM1</accession>
<evidence type="ECO:0000313" key="2">
    <source>
        <dbReference type="Proteomes" id="UP000287651"/>
    </source>
</evidence>
<dbReference type="EMBL" id="AMZH03006856">
    <property type="protein sequence ID" value="RRT62775.1"/>
    <property type="molecule type" value="Genomic_DNA"/>
</dbReference>
<dbReference type="Proteomes" id="UP000287651">
    <property type="component" value="Unassembled WGS sequence"/>
</dbReference>
<reference evidence="1 2" key="1">
    <citation type="journal article" date="2014" name="Agronomy (Basel)">
        <title>A Draft Genome Sequence for Ensete ventricosum, the Drought-Tolerant Tree Against Hunger.</title>
        <authorList>
            <person name="Harrison J."/>
            <person name="Moore K.A."/>
            <person name="Paszkiewicz K."/>
            <person name="Jones T."/>
            <person name="Grant M."/>
            <person name="Ambacheew D."/>
            <person name="Muzemil S."/>
            <person name="Studholme D.J."/>
        </authorList>
    </citation>
    <scope>NUCLEOTIDE SEQUENCE [LARGE SCALE GENOMIC DNA]</scope>
</reference>